<dbReference type="Pfam" id="PF04828">
    <property type="entry name" value="GFA"/>
    <property type="match status" value="1"/>
</dbReference>
<dbReference type="EMBL" id="KZ679010">
    <property type="protein sequence ID" value="PSS20468.1"/>
    <property type="molecule type" value="Genomic_DNA"/>
</dbReference>
<dbReference type="RefSeq" id="XP_024721738.1">
    <property type="nucleotide sequence ID" value="XM_024867503.1"/>
</dbReference>
<keyword evidence="4" id="KW-0456">Lyase</keyword>
<keyword evidence="7" id="KW-1185">Reference proteome</keyword>
<dbReference type="InterPro" id="IPR006913">
    <property type="entry name" value="CENP-V/GFA"/>
</dbReference>
<dbReference type="SUPFAM" id="SSF51316">
    <property type="entry name" value="Mss4-like"/>
    <property type="match status" value="2"/>
</dbReference>
<dbReference type="GeneID" id="36575584"/>
<dbReference type="GO" id="GO:0046872">
    <property type="term" value="F:metal ion binding"/>
    <property type="evidence" value="ECO:0007669"/>
    <property type="project" value="UniProtKB-KW"/>
</dbReference>
<dbReference type="OrthoDB" id="1601230at2759"/>
<dbReference type="GO" id="GO:0016846">
    <property type="term" value="F:carbon-sulfur lyase activity"/>
    <property type="evidence" value="ECO:0007669"/>
    <property type="project" value="InterPro"/>
</dbReference>
<evidence type="ECO:0000313" key="6">
    <source>
        <dbReference type="EMBL" id="PSS20468.1"/>
    </source>
</evidence>
<gene>
    <name evidence="6" type="ORF">M430DRAFT_41776</name>
</gene>
<sequence length="172" mass="19434">MTSYHGSCFCGQVEWDVKLEGKNHVLCHCDTCKKLGGGAYSLNQIVPMKDLKITKGQVKDFTYHGASGKPVHCYHCGSKESPLPDRWRRGITDMANAPLHSWISCYKVQNPLRPNCTSHVYHHQEVLGDQIVVRTILLDEGKSFEPTAEIFGKYRLPWVKESAQTFDIMPPS</sequence>
<keyword evidence="2" id="KW-0479">Metal-binding</keyword>
<keyword evidence="3" id="KW-0862">Zinc</keyword>
<dbReference type="PANTHER" id="PTHR33337">
    <property type="entry name" value="GFA DOMAIN-CONTAINING PROTEIN"/>
    <property type="match status" value="1"/>
</dbReference>
<comment type="similarity">
    <text evidence="1">Belongs to the Gfa family.</text>
</comment>
<dbReference type="AlphaFoldDB" id="A0A2T3B4B7"/>
<evidence type="ECO:0000256" key="1">
    <source>
        <dbReference type="ARBA" id="ARBA00005495"/>
    </source>
</evidence>
<proteinExistence type="inferred from homology"/>
<dbReference type="Gene3D" id="3.90.1590.10">
    <property type="entry name" value="glutathione-dependent formaldehyde- activating enzyme (gfa)"/>
    <property type="match status" value="1"/>
</dbReference>
<feature type="domain" description="CENP-V/GFA" evidence="5">
    <location>
        <begin position="4"/>
        <end position="107"/>
    </location>
</feature>
<evidence type="ECO:0000256" key="2">
    <source>
        <dbReference type="ARBA" id="ARBA00022723"/>
    </source>
</evidence>
<name>A0A2T3B4B7_AMORE</name>
<accession>A0A2T3B4B7</accession>
<organism evidence="6 7">
    <name type="scientific">Amorphotheca resinae ATCC 22711</name>
    <dbReference type="NCBI Taxonomy" id="857342"/>
    <lineage>
        <taxon>Eukaryota</taxon>
        <taxon>Fungi</taxon>
        <taxon>Dikarya</taxon>
        <taxon>Ascomycota</taxon>
        <taxon>Pezizomycotina</taxon>
        <taxon>Leotiomycetes</taxon>
        <taxon>Helotiales</taxon>
        <taxon>Amorphothecaceae</taxon>
        <taxon>Amorphotheca</taxon>
    </lineage>
</organism>
<evidence type="ECO:0000256" key="3">
    <source>
        <dbReference type="ARBA" id="ARBA00022833"/>
    </source>
</evidence>
<evidence type="ECO:0000313" key="7">
    <source>
        <dbReference type="Proteomes" id="UP000241818"/>
    </source>
</evidence>
<reference evidence="6 7" key="1">
    <citation type="journal article" date="2018" name="New Phytol.">
        <title>Comparative genomics and transcriptomics depict ericoid mycorrhizal fungi as versatile saprotrophs and plant mutualists.</title>
        <authorList>
            <person name="Martino E."/>
            <person name="Morin E."/>
            <person name="Grelet G.A."/>
            <person name="Kuo A."/>
            <person name="Kohler A."/>
            <person name="Daghino S."/>
            <person name="Barry K.W."/>
            <person name="Cichocki N."/>
            <person name="Clum A."/>
            <person name="Dockter R.B."/>
            <person name="Hainaut M."/>
            <person name="Kuo R.C."/>
            <person name="LaButti K."/>
            <person name="Lindahl B.D."/>
            <person name="Lindquist E.A."/>
            <person name="Lipzen A."/>
            <person name="Khouja H.R."/>
            <person name="Magnuson J."/>
            <person name="Murat C."/>
            <person name="Ohm R.A."/>
            <person name="Singer S.W."/>
            <person name="Spatafora J.W."/>
            <person name="Wang M."/>
            <person name="Veneault-Fourrey C."/>
            <person name="Henrissat B."/>
            <person name="Grigoriev I.V."/>
            <person name="Martin F.M."/>
            <person name="Perotto S."/>
        </authorList>
    </citation>
    <scope>NUCLEOTIDE SEQUENCE [LARGE SCALE GENOMIC DNA]</scope>
    <source>
        <strain evidence="6 7">ATCC 22711</strain>
    </source>
</reference>
<dbReference type="InParanoid" id="A0A2T3B4B7"/>
<dbReference type="InterPro" id="IPR011057">
    <property type="entry name" value="Mss4-like_sf"/>
</dbReference>
<dbReference type="Proteomes" id="UP000241818">
    <property type="component" value="Unassembled WGS sequence"/>
</dbReference>
<dbReference type="PROSITE" id="PS51891">
    <property type="entry name" value="CENP_V_GFA"/>
    <property type="match status" value="1"/>
</dbReference>
<dbReference type="STRING" id="857342.A0A2T3B4B7"/>
<protein>
    <recommendedName>
        <fullName evidence="5">CENP-V/GFA domain-containing protein</fullName>
    </recommendedName>
</protein>
<evidence type="ECO:0000259" key="5">
    <source>
        <dbReference type="PROSITE" id="PS51891"/>
    </source>
</evidence>
<dbReference type="PANTHER" id="PTHR33337:SF30">
    <property type="entry name" value="DUF636 DOMAIN PROTEIN (AFU_ORTHOLOGUE AFUA_1G03180)"/>
    <property type="match status" value="1"/>
</dbReference>
<evidence type="ECO:0000256" key="4">
    <source>
        <dbReference type="ARBA" id="ARBA00023239"/>
    </source>
</evidence>